<dbReference type="EMBL" id="GL379787">
    <property type="protein sequence ID" value="EGT30986.1"/>
    <property type="molecule type" value="Genomic_DNA"/>
</dbReference>
<reference evidence="2" key="1">
    <citation type="submission" date="2011-07" db="EMBL/GenBank/DDBJ databases">
        <authorList>
            <consortium name="Caenorhabditis brenneri Sequencing and Analysis Consortium"/>
            <person name="Wilson R.K."/>
        </authorList>
    </citation>
    <scope>NUCLEOTIDE SEQUENCE [LARGE SCALE GENOMIC DNA]</scope>
    <source>
        <strain evidence="2">PB2801</strain>
    </source>
</reference>
<dbReference type="AlphaFoldDB" id="G0MA87"/>
<dbReference type="HOGENOM" id="CLU_068325_0_0_1"/>
<organism evidence="2">
    <name type="scientific">Caenorhabditis brenneri</name>
    <name type="common">Nematode worm</name>
    <dbReference type="NCBI Taxonomy" id="135651"/>
    <lineage>
        <taxon>Eukaryota</taxon>
        <taxon>Metazoa</taxon>
        <taxon>Ecdysozoa</taxon>
        <taxon>Nematoda</taxon>
        <taxon>Chromadorea</taxon>
        <taxon>Rhabditida</taxon>
        <taxon>Rhabditina</taxon>
        <taxon>Rhabditomorpha</taxon>
        <taxon>Rhabditoidea</taxon>
        <taxon>Rhabditidae</taxon>
        <taxon>Peloderinae</taxon>
        <taxon>Caenorhabditis</taxon>
    </lineage>
</organism>
<sequence length="405" mass="47403">MADPDSIPTLFMLTMTALIQHVKDRKIKKFTPDQIPIPVNQLLWNESSALDLITNTCHPETRDWFSNRVIQPPMINVNFTERMFGMSHGLRISIQFQGRRPMDWDLKGPERVDTRTGPEVIIRTGNQHLSTILYNPERNIISSINNYARAKFEVINWICKVFRCEIQELEVYHVNEEFMNDWPKLKTATSLRIRTADKDQSRVVSLITSRHLRSLKTKIDNIEFPNPIRREILKYIDFKRAHVNLCSLKISELGEVLSEISIRTDCCYVNAKTMNFTDDHLELFKLQLDLTEDETKLNEDFQPISTGLVELNVPFFPNVPGLSPSIPSPGDNYRQFYFIKNKIFAVVFWFLQEKSGVYDRVVMSHFEKKSDPLVRALRPQPVVDYLVQTFRPRPIHIPRFEDLFM</sequence>
<keyword evidence="2" id="KW-1185">Reference proteome</keyword>
<protein>
    <submittedName>
        <fullName evidence="1">Uncharacterized protein</fullName>
    </submittedName>
</protein>
<accession>G0MA87</accession>
<dbReference type="InParanoid" id="G0MA87"/>
<dbReference type="Proteomes" id="UP000008068">
    <property type="component" value="Unassembled WGS sequence"/>
</dbReference>
<name>G0MA87_CAEBE</name>
<evidence type="ECO:0000313" key="1">
    <source>
        <dbReference type="EMBL" id="EGT30986.1"/>
    </source>
</evidence>
<evidence type="ECO:0000313" key="2">
    <source>
        <dbReference type="Proteomes" id="UP000008068"/>
    </source>
</evidence>
<gene>
    <name evidence="1" type="ORF">CAEBREN_15997</name>
</gene>
<dbReference type="OrthoDB" id="5886022at2759"/>
<proteinExistence type="predicted"/>